<reference evidence="1" key="1">
    <citation type="submission" date="2020-05" db="EMBL/GenBank/DDBJ databases">
        <title>Large-scale comparative analyses of tick genomes elucidate their genetic diversity and vector capacities.</title>
        <authorList>
            <person name="Jia N."/>
            <person name="Wang J."/>
            <person name="Shi W."/>
            <person name="Du L."/>
            <person name="Sun Y."/>
            <person name="Zhan W."/>
            <person name="Jiang J."/>
            <person name="Wang Q."/>
            <person name="Zhang B."/>
            <person name="Ji P."/>
            <person name="Sakyi L.B."/>
            <person name="Cui X."/>
            <person name="Yuan T."/>
            <person name="Jiang B."/>
            <person name="Yang W."/>
            <person name="Lam T.T.-Y."/>
            <person name="Chang Q."/>
            <person name="Ding S."/>
            <person name="Wang X."/>
            <person name="Zhu J."/>
            <person name="Ruan X."/>
            <person name="Zhao L."/>
            <person name="Wei J."/>
            <person name="Que T."/>
            <person name="Du C."/>
            <person name="Cheng J."/>
            <person name="Dai P."/>
            <person name="Han X."/>
            <person name="Huang E."/>
            <person name="Gao Y."/>
            <person name="Liu J."/>
            <person name="Shao H."/>
            <person name="Ye R."/>
            <person name="Li L."/>
            <person name="Wei W."/>
            <person name="Wang X."/>
            <person name="Wang C."/>
            <person name="Yang T."/>
            <person name="Huo Q."/>
            <person name="Li W."/>
            <person name="Guo W."/>
            <person name="Chen H."/>
            <person name="Zhou L."/>
            <person name="Ni X."/>
            <person name="Tian J."/>
            <person name="Zhou Y."/>
            <person name="Sheng Y."/>
            <person name="Liu T."/>
            <person name="Pan Y."/>
            <person name="Xia L."/>
            <person name="Li J."/>
            <person name="Zhao F."/>
            <person name="Cao W."/>
        </authorList>
    </citation>
    <scope>NUCLEOTIDE SEQUENCE</scope>
    <source>
        <strain evidence="1">Dsil-2018</strain>
    </source>
</reference>
<accession>A0ACB8C8Q3</accession>
<proteinExistence type="predicted"/>
<dbReference type="Proteomes" id="UP000821865">
    <property type="component" value="Chromosome 8"/>
</dbReference>
<name>A0ACB8C8Q3_DERSI</name>
<gene>
    <name evidence="1" type="ORF">HPB49_009923</name>
</gene>
<organism evidence="1 2">
    <name type="scientific">Dermacentor silvarum</name>
    <name type="common">Tick</name>
    <dbReference type="NCBI Taxonomy" id="543639"/>
    <lineage>
        <taxon>Eukaryota</taxon>
        <taxon>Metazoa</taxon>
        <taxon>Ecdysozoa</taxon>
        <taxon>Arthropoda</taxon>
        <taxon>Chelicerata</taxon>
        <taxon>Arachnida</taxon>
        <taxon>Acari</taxon>
        <taxon>Parasitiformes</taxon>
        <taxon>Ixodida</taxon>
        <taxon>Ixodoidea</taxon>
        <taxon>Ixodidae</taxon>
        <taxon>Rhipicephalinae</taxon>
        <taxon>Dermacentor</taxon>
    </lineage>
</organism>
<keyword evidence="2" id="KW-1185">Reference proteome</keyword>
<comment type="caution">
    <text evidence="1">The sequence shown here is derived from an EMBL/GenBank/DDBJ whole genome shotgun (WGS) entry which is preliminary data.</text>
</comment>
<dbReference type="EMBL" id="CM023477">
    <property type="protein sequence ID" value="KAH7937277.1"/>
    <property type="molecule type" value="Genomic_DNA"/>
</dbReference>
<protein>
    <submittedName>
        <fullName evidence="1">Uncharacterized protein</fullName>
    </submittedName>
</protein>
<evidence type="ECO:0000313" key="1">
    <source>
        <dbReference type="EMBL" id="KAH7937277.1"/>
    </source>
</evidence>
<sequence>MVYCCVPHSGIFLSTDYVPGCRIRKLLPGVVPTMFDEYPSYLVPSVKKPRKEPASRWSVPAPKPSKRNAEPEGAADLPESQDDFADKKHSVCTQTANKDAQREIGRVFGLRDKPSSGTPGGSKETLGNRVLCFVLHGIASSYRIPCSYYFTKQLSGRDLFAWTEEVINAVESCGFLIVRIVTDNYSANSTMFKLMGNGYLSTVVEHPHDTNRVIFLSFDPCHVLKNVRSQFLERELTDGVGDISGIFVQKLYEH</sequence>
<evidence type="ECO:0000313" key="2">
    <source>
        <dbReference type="Proteomes" id="UP000821865"/>
    </source>
</evidence>